<evidence type="ECO:0000313" key="2">
    <source>
        <dbReference type="EMBL" id="RCG26531.1"/>
    </source>
</evidence>
<dbReference type="Proteomes" id="UP000253094">
    <property type="component" value="Unassembled WGS sequence"/>
</dbReference>
<dbReference type="Pfam" id="PF00576">
    <property type="entry name" value="Transthyretin"/>
    <property type="match status" value="1"/>
</dbReference>
<dbReference type="Gene3D" id="2.60.40.180">
    <property type="entry name" value="Transthyretin/hydroxyisourate hydrolase domain"/>
    <property type="match status" value="1"/>
</dbReference>
<accession>A0A367F8E1</accession>
<feature type="domain" description="Transthyretin/hydroxyisourate hydrolase" evidence="1">
    <location>
        <begin position="53"/>
        <end position="164"/>
    </location>
</feature>
<dbReference type="EMBL" id="QOIL01000019">
    <property type="protein sequence ID" value="RCG26531.1"/>
    <property type="molecule type" value="Genomic_DNA"/>
</dbReference>
<reference evidence="2 3" key="1">
    <citation type="submission" date="2018-06" db="EMBL/GenBank/DDBJ databases">
        <title>Sphaerisporangium craniellae sp. nov., isolated from a marine sponge in the South China Sea.</title>
        <authorList>
            <person name="Li L."/>
        </authorList>
    </citation>
    <scope>NUCLEOTIDE SEQUENCE [LARGE SCALE GENOMIC DNA]</scope>
    <source>
        <strain evidence="2 3">CCTCC AA 208026</strain>
    </source>
</reference>
<evidence type="ECO:0000259" key="1">
    <source>
        <dbReference type="SMART" id="SM00095"/>
    </source>
</evidence>
<dbReference type="PANTHER" id="PTHR10395">
    <property type="entry name" value="URICASE AND TRANSTHYRETIN-RELATED"/>
    <property type="match status" value="1"/>
</dbReference>
<name>A0A367F8E1_9ACTN</name>
<dbReference type="AlphaFoldDB" id="A0A367F8E1"/>
<dbReference type="InterPro" id="IPR023416">
    <property type="entry name" value="Transthyretin/HIU_hydrolase_d"/>
</dbReference>
<dbReference type="GO" id="GO:0006144">
    <property type="term" value="P:purine nucleobase metabolic process"/>
    <property type="evidence" value="ECO:0007669"/>
    <property type="project" value="TreeGrafter"/>
</dbReference>
<dbReference type="OrthoDB" id="9792386at2"/>
<sequence length="164" mass="18637">MRVGSGTVNPDVRHAVRQLTRVSRQWGRHGDRRAIAMVVELSVMADPADWVLEMSITAQALDGVYGRSAAGVRARLEQDRLGRWQDLADAETDSEGCISEWRDKKLERGLYRIVFDSDYYFVGLGLSAAYPEIIVTFRMQDETDAYLIQVMLSPYSYSTHFRIA</sequence>
<evidence type="ECO:0000313" key="3">
    <source>
        <dbReference type="Proteomes" id="UP000253094"/>
    </source>
</evidence>
<dbReference type="RefSeq" id="WP_114032104.1">
    <property type="nucleotide sequence ID" value="NZ_QOIL01000019.1"/>
</dbReference>
<organism evidence="2 3">
    <name type="scientific">Sphaerisporangium album</name>
    <dbReference type="NCBI Taxonomy" id="509200"/>
    <lineage>
        <taxon>Bacteria</taxon>
        <taxon>Bacillati</taxon>
        <taxon>Actinomycetota</taxon>
        <taxon>Actinomycetes</taxon>
        <taxon>Streptosporangiales</taxon>
        <taxon>Streptosporangiaceae</taxon>
        <taxon>Sphaerisporangium</taxon>
    </lineage>
</organism>
<gene>
    <name evidence="2" type="ORF">DQ384_29290</name>
</gene>
<dbReference type="SUPFAM" id="SSF49472">
    <property type="entry name" value="Transthyretin (synonym: prealbumin)"/>
    <property type="match status" value="1"/>
</dbReference>
<dbReference type="InterPro" id="IPR036817">
    <property type="entry name" value="Transthyretin/HIU_hydrolase_sf"/>
</dbReference>
<proteinExistence type="predicted"/>
<comment type="caution">
    <text evidence="2">The sequence shown here is derived from an EMBL/GenBank/DDBJ whole genome shotgun (WGS) entry which is preliminary data.</text>
</comment>
<dbReference type="PANTHER" id="PTHR10395:SF7">
    <property type="entry name" value="5-HYDROXYISOURATE HYDROLASE"/>
    <property type="match status" value="1"/>
</dbReference>
<dbReference type="SMART" id="SM00095">
    <property type="entry name" value="TR_THY"/>
    <property type="match status" value="1"/>
</dbReference>
<protein>
    <recommendedName>
        <fullName evidence="1">Transthyretin/hydroxyisourate hydrolase domain-containing protein</fullName>
    </recommendedName>
</protein>
<keyword evidence="3" id="KW-1185">Reference proteome</keyword>